<sequence length="145" mass="15910">MQVPALVVFVYLRVISVCMTVTWRAEGAAFLCNHTSCLTVLQSDHELSWNVAQHKCNDLDGGDLVSIDMIAQVNQVVNFVRNHSSISFEVWVGLRKDASSDCKGGTWPSLIFEAADSLLPLPGPNCSLKEDQCLTKTTTASLREP</sequence>
<reference evidence="2" key="1">
    <citation type="submission" date="2025-08" db="UniProtKB">
        <authorList>
            <consortium name="Ensembl"/>
        </authorList>
    </citation>
    <scope>IDENTIFICATION</scope>
</reference>
<organism evidence="2 3">
    <name type="scientific">Eptatretus burgeri</name>
    <name type="common">Inshore hagfish</name>
    <dbReference type="NCBI Taxonomy" id="7764"/>
    <lineage>
        <taxon>Eukaryota</taxon>
        <taxon>Metazoa</taxon>
        <taxon>Chordata</taxon>
        <taxon>Craniata</taxon>
        <taxon>Vertebrata</taxon>
        <taxon>Cyclostomata</taxon>
        <taxon>Myxini</taxon>
        <taxon>Myxiniformes</taxon>
        <taxon>Myxinidae</taxon>
        <taxon>Eptatretinae</taxon>
        <taxon>Eptatretus</taxon>
    </lineage>
</organism>
<keyword evidence="3" id="KW-1185">Reference proteome</keyword>
<proteinExistence type="predicted"/>
<dbReference type="InterPro" id="IPR016186">
    <property type="entry name" value="C-type_lectin-like/link_sf"/>
</dbReference>
<protein>
    <recommendedName>
        <fullName evidence="4">C-type lectin domain-containing protein</fullName>
    </recommendedName>
</protein>
<dbReference type="CDD" id="cd00037">
    <property type="entry name" value="CLECT"/>
    <property type="match status" value="1"/>
</dbReference>
<dbReference type="Ensembl" id="ENSEBUT00000023243.1">
    <property type="protein sequence ID" value="ENSEBUP00000022667.1"/>
    <property type="gene ID" value="ENSEBUG00000013970.1"/>
</dbReference>
<name>A0A8C4R199_EPTBU</name>
<evidence type="ECO:0008006" key="4">
    <source>
        <dbReference type="Google" id="ProtNLM"/>
    </source>
</evidence>
<dbReference type="SUPFAM" id="SSF56436">
    <property type="entry name" value="C-type lectin-like"/>
    <property type="match status" value="1"/>
</dbReference>
<evidence type="ECO:0000313" key="3">
    <source>
        <dbReference type="Proteomes" id="UP000694388"/>
    </source>
</evidence>
<dbReference type="AlphaFoldDB" id="A0A8C4R199"/>
<feature type="chain" id="PRO_5034246095" description="C-type lectin domain-containing protein" evidence="1">
    <location>
        <begin position="21"/>
        <end position="145"/>
    </location>
</feature>
<dbReference type="InterPro" id="IPR016187">
    <property type="entry name" value="CTDL_fold"/>
</dbReference>
<evidence type="ECO:0000256" key="1">
    <source>
        <dbReference type="SAM" id="SignalP"/>
    </source>
</evidence>
<keyword evidence="1" id="KW-0732">Signal</keyword>
<evidence type="ECO:0000313" key="2">
    <source>
        <dbReference type="Ensembl" id="ENSEBUP00000022667.1"/>
    </source>
</evidence>
<dbReference type="Proteomes" id="UP000694388">
    <property type="component" value="Unplaced"/>
</dbReference>
<accession>A0A8C4R199</accession>
<dbReference type="Gene3D" id="3.10.100.10">
    <property type="entry name" value="Mannose-Binding Protein A, subunit A"/>
    <property type="match status" value="1"/>
</dbReference>
<reference evidence="2" key="2">
    <citation type="submission" date="2025-09" db="UniProtKB">
        <authorList>
            <consortium name="Ensembl"/>
        </authorList>
    </citation>
    <scope>IDENTIFICATION</scope>
</reference>
<feature type="signal peptide" evidence="1">
    <location>
        <begin position="1"/>
        <end position="20"/>
    </location>
</feature>